<sequence length="85" mass="9357">MRDVDIQHQVEAHRATAAVRLAAYQADGLAAFTGHAMERVVEVDMTRRALAGEDPALNALLGRLEYNFVRRVEGIQNGLFNGSSF</sequence>
<proteinExistence type="predicted"/>
<dbReference type="AlphaFoldDB" id="A0A7W7VHN1"/>
<gene>
    <name evidence="1" type="ORF">FHR82_006861</name>
</gene>
<dbReference type="RefSeq" id="WP_184814626.1">
    <property type="nucleotide sequence ID" value="NZ_JACHJQ010000007.1"/>
</dbReference>
<protein>
    <submittedName>
        <fullName evidence="1">Uncharacterized protein</fullName>
    </submittedName>
</protein>
<dbReference type="EMBL" id="JACHJQ010000007">
    <property type="protein sequence ID" value="MBB4910603.1"/>
    <property type="molecule type" value="Genomic_DNA"/>
</dbReference>
<accession>A0A7W7VHN1</accession>
<comment type="caution">
    <text evidence="1">The sequence shown here is derived from an EMBL/GenBank/DDBJ whole genome shotgun (WGS) entry which is preliminary data.</text>
</comment>
<evidence type="ECO:0000313" key="2">
    <source>
        <dbReference type="Proteomes" id="UP000520767"/>
    </source>
</evidence>
<dbReference type="Proteomes" id="UP000520767">
    <property type="component" value="Unassembled WGS sequence"/>
</dbReference>
<name>A0A7W7VHN1_9PSEU</name>
<keyword evidence="2" id="KW-1185">Reference proteome</keyword>
<reference evidence="1 2" key="1">
    <citation type="submission" date="2020-08" db="EMBL/GenBank/DDBJ databases">
        <title>Genomic Encyclopedia of Type Strains, Phase III (KMG-III): the genomes of soil and plant-associated and newly described type strains.</title>
        <authorList>
            <person name="Whitman W."/>
        </authorList>
    </citation>
    <scope>NUCLEOTIDE SEQUENCE [LARGE SCALE GENOMIC DNA]</scope>
    <source>
        <strain evidence="1 2">CECT 8960</strain>
    </source>
</reference>
<organism evidence="1 2">
    <name type="scientific">Actinophytocola algeriensis</name>
    <dbReference type="NCBI Taxonomy" id="1768010"/>
    <lineage>
        <taxon>Bacteria</taxon>
        <taxon>Bacillati</taxon>
        <taxon>Actinomycetota</taxon>
        <taxon>Actinomycetes</taxon>
        <taxon>Pseudonocardiales</taxon>
        <taxon>Pseudonocardiaceae</taxon>
    </lineage>
</organism>
<evidence type="ECO:0000313" key="1">
    <source>
        <dbReference type="EMBL" id="MBB4910603.1"/>
    </source>
</evidence>